<reference evidence="3 4" key="2">
    <citation type="journal article" date="2019" name="G3 (Bethesda)">
        <title>Hybrid Assembly of the Genome of the Entomopathogenic Nematode Steinernema carpocapsae Identifies the X-Chromosome.</title>
        <authorList>
            <person name="Serra L."/>
            <person name="Macchietto M."/>
            <person name="Macias-Munoz A."/>
            <person name="McGill C.J."/>
            <person name="Rodriguez I.M."/>
            <person name="Rodriguez B."/>
            <person name="Murad R."/>
            <person name="Mortazavi A."/>
        </authorList>
    </citation>
    <scope>NUCLEOTIDE SEQUENCE [LARGE SCALE GENOMIC DNA]</scope>
    <source>
        <strain evidence="3 4">ALL</strain>
    </source>
</reference>
<comment type="caution">
    <text evidence="3">The sequence shown here is derived from an EMBL/GenBank/DDBJ whole genome shotgun (WGS) entry which is preliminary data.</text>
</comment>
<dbReference type="SMART" id="SM00256">
    <property type="entry name" value="FBOX"/>
    <property type="match status" value="1"/>
</dbReference>
<protein>
    <recommendedName>
        <fullName evidence="5">F-box domain-containing protein</fullName>
    </recommendedName>
</protein>
<dbReference type="InterPro" id="IPR007397">
    <property type="entry name" value="F-box-assoc_dom"/>
</dbReference>
<dbReference type="GO" id="GO:0036503">
    <property type="term" value="P:ERAD pathway"/>
    <property type="evidence" value="ECO:0007669"/>
    <property type="project" value="TreeGrafter"/>
</dbReference>
<dbReference type="InterPro" id="IPR036047">
    <property type="entry name" value="F-box-like_dom_sf"/>
</dbReference>
<dbReference type="STRING" id="34508.A0A4V6A2Z0"/>
<dbReference type="PROSITE" id="PS50181">
    <property type="entry name" value="FBOX"/>
    <property type="match status" value="1"/>
</dbReference>
<dbReference type="GO" id="GO:0005737">
    <property type="term" value="C:cytoplasm"/>
    <property type="evidence" value="ECO:0007669"/>
    <property type="project" value="TreeGrafter"/>
</dbReference>
<evidence type="ECO:0008006" key="5">
    <source>
        <dbReference type="Google" id="ProtNLM"/>
    </source>
</evidence>
<dbReference type="EMBL" id="AZBU02000004">
    <property type="protein sequence ID" value="TKR81055.1"/>
    <property type="molecule type" value="Genomic_DNA"/>
</dbReference>
<dbReference type="PROSITE" id="PS51114">
    <property type="entry name" value="FBA"/>
    <property type="match status" value="1"/>
</dbReference>
<evidence type="ECO:0000313" key="3">
    <source>
        <dbReference type="EMBL" id="TKR81055.1"/>
    </source>
</evidence>
<gene>
    <name evidence="3" type="ORF">L596_014994</name>
</gene>
<dbReference type="AlphaFoldDB" id="A0A4V6A2Z0"/>
<dbReference type="GO" id="GO:0006516">
    <property type="term" value="P:glycoprotein catabolic process"/>
    <property type="evidence" value="ECO:0007669"/>
    <property type="project" value="TreeGrafter"/>
</dbReference>
<dbReference type="SMART" id="SM01198">
    <property type="entry name" value="FBA"/>
    <property type="match status" value="1"/>
</dbReference>
<accession>A0A4V6A2Z0</accession>
<dbReference type="Pfam" id="PF04300">
    <property type="entry name" value="FBA"/>
    <property type="match status" value="1"/>
</dbReference>
<dbReference type="InterPro" id="IPR008979">
    <property type="entry name" value="Galactose-bd-like_sf"/>
</dbReference>
<dbReference type="OrthoDB" id="1107553at2759"/>
<dbReference type="SUPFAM" id="SSF81383">
    <property type="entry name" value="F-box domain"/>
    <property type="match status" value="1"/>
</dbReference>
<keyword evidence="4" id="KW-1185">Reference proteome</keyword>
<dbReference type="PANTHER" id="PTHR12125">
    <property type="entry name" value="F-BOX ONLY PROTEIN 6-LIKE PROTEIN"/>
    <property type="match status" value="1"/>
</dbReference>
<dbReference type="Proteomes" id="UP000298663">
    <property type="component" value="Unassembled WGS sequence"/>
</dbReference>
<feature type="domain" description="F-box" evidence="1">
    <location>
        <begin position="21"/>
        <end position="68"/>
    </location>
</feature>
<evidence type="ECO:0000259" key="2">
    <source>
        <dbReference type="PROSITE" id="PS51114"/>
    </source>
</evidence>
<proteinExistence type="predicted"/>
<dbReference type="Gene3D" id="2.60.120.260">
    <property type="entry name" value="Galactose-binding domain-like"/>
    <property type="match status" value="1"/>
</dbReference>
<feature type="domain" description="FBA" evidence="2">
    <location>
        <begin position="95"/>
        <end position="280"/>
    </location>
</feature>
<dbReference type="GO" id="GO:0031146">
    <property type="term" value="P:SCF-dependent proteasomal ubiquitin-dependent protein catabolic process"/>
    <property type="evidence" value="ECO:0007669"/>
    <property type="project" value="TreeGrafter"/>
</dbReference>
<dbReference type="PANTHER" id="PTHR12125:SF5">
    <property type="entry name" value="F-BOX DOMAIN-CONTAINING PROTEIN"/>
    <property type="match status" value="1"/>
</dbReference>
<dbReference type="FunFam" id="2.60.120.260:FF:000012">
    <property type="entry name" value="F-box only protein 2"/>
    <property type="match status" value="1"/>
</dbReference>
<organism evidence="3 4">
    <name type="scientific">Steinernema carpocapsae</name>
    <name type="common">Entomopathogenic nematode</name>
    <dbReference type="NCBI Taxonomy" id="34508"/>
    <lineage>
        <taxon>Eukaryota</taxon>
        <taxon>Metazoa</taxon>
        <taxon>Ecdysozoa</taxon>
        <taxon>Nematoda</taxon>
        <taxon>Chromadorea</taxon>
        <taxon>Rhabditida</taxon>
        <taxon>Tylenchina</taxon>
        <taxon>Panagrolaimomorpha</taxon>
        <taxon>Strongyloidoidea</taxon>
        <taxon>Steinernematidae</taxon>
        <taxon>Steinernema</taxon>
    </lineage>
</organism>
<dbReference type="GO" id="GO:0061630">
    <property type="term" value="F:ubiquitin protein ligase activity"/>
    <property type="evidence" value="ECO:0007669"/>
    <property type="project" value="TreeGrafter"/>
</dbReference>
<name>A0A4V6A2Z0_STECR</name>
<dbReference type="InterPro" id="IPR039752">
    <property type="entry name" value="F-box_only"/>
</dbReference>
<dbReference type="Gene3D" id="1.20.1280.50">
    <property type="match status" value="1"/>
</dbReference>
<dbReference type="Pfam" id="PF00646">
    <property type="entry name" value="F-box"/>
    <property type="match status" value="1"/>
</dbReference>
<dbReference type="SUPFAM" id="SSF49785">
    <property type="entry name" value="Galactose-binding domain-like"/>
    <property type="match status" value="1"/>
</dbReference>
<evidence type="ECO:0000259" key="1">
    <source>
        <dbReference type="PROSITE" id="PS50181"/>
    </source>
</evidence>
<evidence type="ECO:0000313" key="4">
    <source>
        <dbReference type="Proteomes" id="UP000298663"/>
    </source>
</evidence>
<reference evidence="3 4" key="1">
    <citation type="journal article" date="2015" name="Genome Biol.">
        <title>Comparative genomics of Steinernema reveals deeply conserved gene regulatory networks.</title>
        <authorList>
            <person name="Dillman A.R."/>
            <person name="Macchietto M."/>
            <person name="Porter C.F."/>
            <person name="Rogers A."/>
            <person name="Williams B."/>
            <person name="Antoshechkin I."/>
            <person name="Lee M.M."/>
            <person name="Goodwin Z."/>
            <person name="Lu X."/>
            <person name="Lewis E.E."/>
            <person name="Goodrich-Blair H."/>
            <person name="Stock S.P."/>
            <person name="Adams B.J."/>
            <person name="Sternberg P.W."/>
            <person name="Mortazavi A."/>
        </authorList>
    </citation>
    <scope>NUCLEOTIDE SEQUENCE [LARGE SCALE GENOMIC DNA]</scope>
    <source>
        <strain evidence="3 4">ALL</strain>
    </source>
</reference>
<dbReference type="GO" id="GO:0019005">
    <property type="term" value="C:SCF ubiquitin ligase complex"/>
    <property type="evidence" value="ECO:0007669"/>
    <property type="project" value="TreeGrafter"/>
</dbReference>
<dbReference type="InterPro" id="IPR001810">
    <property type="entry name" value="F-box_dom"/>
</dbReference>
<sequence length="285" mass="33630">MTPVGFIQRKIRDYFNPIVMQFDITKLPVELLEKVLARVDLETLVRSGFLVSSQWNEILTKKSFWIERARLEGADLSCFPPLSLEVDVPFEYWKLYYYRAFNRNLIDNHSGQHGFKDWKIVNRGYSDKMKVEHPPVSCEPNPTLETEYCFVTSFRLSEKTIIIDFMELGVSAEILDHYRPHIRVSEWCSHRSDCAAEYSLDAWLLDEDSDEMPDSSDTHVNYHRNMRQWDDLEWEKAEHVFTKYPQGVRKVKLVSSGQDSQFWKGHYGSKMAHASVKLEFQFDEH</sequence>